<dbReference type="InterPro" id="IPR036640">
    <property type="entry name" value="ABC1_TM_sf"/>
</dbReference>
<evidence type="ECO:0000256" key="7">
    <source>
        <dbReference type="SAM" id="MobiDB-lite"/>
    </source>
</evidence>
<evidence type="ECO:0000256" key="4">
    <source>
        <dbReference type="ARBA" id="ARBA00022840"/>
    </source>
</evidence>
<evidence type="ECO:0000259" key="10">
    <source>
        <dbReference type="PROSITE" id="PS50929"/>
    </source>
</evidence>
<keyword evidence="4 11" id="KW-0067">ATP-binding</keyword>
<dbReference type="SUPFAM" id="SSF52540">
    <property type="entry name" value="P-loop containing nucleoside triphosphate hydrolases"/>
    <property type="match status" value="1"/>
</dbReference>
<evidence type="ECO:0000313" key="12">
    <source>
        <dbReference type="Proteomes" id="UP000053398"/>
    </source>
</evidence>
<accession>A0A101QJN0</accession>
<keyword evidence="3" id="KW-0547">Nucleotide-binding</keyword>
<dbReference type="SMART" id="SM00382">
    <property type="entry name" value="AAA"/>
    <property type="match status" value="1"/>
</dbReference>
<keyword evidence="6 8" id="KW-0472">Membrane</keyword>
<feature type="domain" description="ABC transmembrane type-1" evidence="10">
    <location>
        <begin position="67"/>
        <end position="330"/>
    </location>
</feature>
<dbReference type="SUPFAM" id="SSF90123">
    <property type="entry name" value="ABC transporter transmembrane region"/>
    <property type="match status" value="1"/>
</dbReference>
<dbReference type="RefSeq" id="WP_059262400.1">
    <property type="nucleotide sequence ID" value="NZ_KQ948353.1"/>
</dbReference>
<dbReference type="PROSITE" id="PS50893">
    <property type="entry name" value="ABC_TRANSPORTER_2"/>
    <property type="match status" value="1"/>
</dbReference>
<dbReference type="InterPro" id="IPR003439">
    <property type="entry name" value="ABC_transporter-like_ATP-bd"/>
</dbReference>
<dbReference type="Gene3D" id="3.40.50.300">
    <property type="entry name" value="P-loop containing nucleotide triphosphate hydrolases"/>
    <property type="match status" value="1"/>
</dbReference>
<dbReference type="PROSITE" id="PS50929">
    <property type="entry name" value="ABC_TM1F"/>
    <property type="match status" value="1"/>
</dbReference>
<dbReference type="InterPro" id="IPR027417">
    <property type="entry name" value="P-loop_NTPase"/>
</dbReference>
<organism evidence="11 12">
    <name type="scientific">Streptomyces corchorusii</name>
    <name type="common">Streptomyces chibaensis</name>
    <dbReference type="NCBI Taxonomy" id="1903"/>
    <lineage>
        <taxon>Bacteria</taxon>
        <taxon>Bacillati</taxon>
        <taxon>Actinomycetota</taxon>
        <taxon>Actinomycetes</taxon>
        <taxon>Kitasatosporales</taxon>
        <taxon>Streptomycetaceae</taxon>
        <taxon>Streptomyces</taxon>
    </lineage>
</organism>
<evidence type="ECO:0000256" key="2">
    <source>
        <dbReference type="ARBA" id="ARBA00022692"/>
    </source>
</evidence>
<comment type="caution">
    <text evidence="11">The sequence shown here is derived from an EMBL/GenBank/DDBJ whole genome shotgun (WGS) entry which is preliminary data.</text>
</comment>
<evidence type="ECO:0000259" key="9">
    <source>
        <dbReference type="PROSITE" id="PS50893"/>
    </source>
</evidence>
<keyword evidence="12" id="KW-1185">Reference proteome</keyword>
<evidence type="ECO:0000256" key="8">
    <source>
        <dbReference type="SAM" id="Phobius"/>
    </source>
</evidence>
<dbReference type="Pfam" id="PF00005">
    <property type="entry name" value="ABC_tran"/>
    <property type="match status" value="1"/>
</dbReference>
<dbReference type="GO" id="GO:0016887">
    <property type="term" value="F:ATP hydrolysis activity"/>
    <property type="evidence" value="ECO:0007669"/>
    <property type="project" value="InterPro"/>
</dbReference>
<dbReference type="Gene3D" id="1.20.1560.10">
    <property type="entry name" value="ABC transporter type 1, transmembrane domain"/>
    <property type="match status" value="1"/>
</dbReference>
<sequence length="584" mass="60793">MSTATTVLLDELATDRAGTPATGRLREWASAGRPELRRAGLLRGAAQAGTVVWAGGLAWAAQRGLDALHGAPLSAVLAPALVTAAGVALRAALLCAGEAAAARGARAVRETLRVRLVASALPLHGPARTDGDDTDPAEAVDGEVDELSDWLTEYVPARTTMLLGSGITLAAIAWRSWFVALLVLAATPLLPANLKVIGLGTQTAVRAQLSAIRTHRARLLDHLRGLPTLVGLGAHEEAAGALARHDREVAGRTEKVLRIAFLSTAWVELLITGTLAVVATYCGLALLDYLRLPLVPDHISLPAALFVLVLVPAYFAPARDLAAGYHARARATAAADLLAPLLDAQGEDETPAGPPSRPSGTPPGLRLDAVTVRHPDRETPALDGVSAHLAPGRCLAVTGPSGAGKSTLLAVAAGLRAPHDGRAQHVLDGRPVPADPGRVAWVGQPAHLLPGTVRENLLLARPTADDHDLLDALDSLGFTDLAAALPQGLDTPVGERGTGLSSGQSQQLALVRALLRDAPLLCLDEPTAHLDPEAERRVILALRTLTRDRTVLLATHSPALLSLADQVITLDHGKVPRGDHEGTR</sequence>
<dbReference type="EMBL" id="LMWP01000007">
    <property type="protein sequence ID" value="KUN31081.1"/>
    <property type="molecule type" value="Genomic_DNA"/>
</dbReference>
<reference evidence="11 12" key="1">
    <citation type="submission" date="2015-10" db="EMBL/GenBank/DDBJ databases">
        <title>Draft genome sequence of Streptomyces corchorusii DSM 40340, type strain for the species Streptomyces corchorusii.</title>
        <authorList>
            <person name="Ruckert C."/>
            <person name="Winkler A."/>
            <person name="Kalinowski J."/>
            <person name="Kampfer P."/>
            <person name="Glaeser S."/>
        </authorList>
    </citation>
    <scope>NUCLEOTIDE SEQUENCE [LARGE SCALE GENOMIC DNA]</scope>
    <source>
        <strain evidence="11 12">DSM 40340</strain>
    </source>
</reference>
<feature type="compositionally biased region" description="Pro residues" evidence="7">
    <location>
        <begin position="352"/>
        <end position="361"/>
    </location>
</feature>
<dbReference type="GO" id="GO:0140359">
    <property type="term" value="F:ABC-type transporter activity"/>
    <property type="evidence" value="ECO:0007669"/>
    <property type="project" value="InterPro"/>
</dbReference>
<proteinExistence type="predicted"/>
<dbReference type="GO" id="GO:0005524">
    <property type="term" value="F:ATP binding"/>
    <property type="evidence" value="ECO:0007669"/>
    <property type="project" value="UniProtKB-KW"/>
</dbReference>
<feature type="domain" description="ABC transporter" evidence="9">
    <location>
        <begin position="365"/>
        <end position="584"/>
    </location>
</feature>
<feature type="transmembrane region" description="Helical" evidence="8">
    <location>
        <begin position="161"/>
        <end position="185"/>
    </location>
</feature>
<dbReference type="InterPro" id="IPR011527">
    <property type="entry name" value="ABC1_TM_dom"/>
</dbReference>
<comment type="subcellular location">
    <subcellularLocation>
        <location evidence="1">Cell membrane</location>
        <topology evidence="1">Multi-pass membrane protein</topology>
    </subcellularLocation>
</comment>
<dbReference type="PANTHER" id="PTHR24221">
    <property type="entry name" value="ATP-BINDING CASSETTE SUB-FAMILY B"/>
    <property type="match status" value="1"/>
</dbReference>
<feature type="transmembrane region" description="Helical" evidence="8">
    <location>
        <begin position="299"/>
        <end position="316"/>
    </location>
</feature>
<keyword evidence="2 8" id="KW-0812">Transmembrane</keyword>
<gene>
    <name evidence="11" type="ORF">AQJ11_08090</name>
</gene>
<dbReference type="GO" id="GO:0005886">
    <property type="term" value="C:plasma membrane"/>
    <property type="evidence" value="ECO:0007669"/>
    <property type="project" value="UniProtKB-SubCell"/>
</dbReference>
<name>A0A101QJN0_STRCK</name>
<keyword evidence="5 8" id="KW-1133">Transmembrane helix</keyword>
<dbReference type="InterPro" id="IPR003593">
    <property type="entry name" value="AAA+_ATPase"/>
</dbReference>
<dbReference type="PANTHER" id="PTHR24221:SF590">
    <property type="entry name" value="COMPONENT LINKED WITH THE ASSEMBLY OF CYTOCHROME' TRANSPORT TRANSMEMBRANE ATP-BINDING PROTEIN ABC TRANSPORTER CYDD-RELATED"/>
    <property type="match status" value="1"/>
</dbReference>
<dbReference type="InterPro" id="IPR039421">
    <property type="entry name" value="Type_1_exporter"/>
</dbReference>
<evidence type="ECO:0000256" key="3">
    <source>
        <dbReference type="ARBA" id="ARBA00022741"/>
    </source>
</evidence>
<feature type="transmembrane region" description="Helical" evidence="8">
    <location>
        <begin position="265"/>
        <end position="287"/>
    </location>
</feature>
<evidence type="ECO:0000256" key="6">
    <source>
        <dbReference type="ARBA" id="ARBA00023136"/>
    </source>
</evidence>
<evidence type="ECO:0000256" key="5">
    <source>
        <dbReference type="ARBA" id="ARBA00022989"/>
    </source>
</evidence>
<evidence type="ECO:0000313" key="11">
    <source>
        <dbReference type="EMBL" id="KUN31081.1"/>
    </source>
</evidence>
<evidence type="ECO:0000256" key="1">
    <source>
        <dbReference type="ARBA" id="ARBA00004651"/>
    </source>
</evidence>
<dbReference type="Proteomes" id="UP000053398">
    <property type="component" value="Unassembled WGS sequence"/>
</dbReference>
<dbReference type="AlphaFoldDB" id="A0A101QJN0"/>
<feature type="region of interest" description="Disordered" evidence="7">
    <location>
        <begin position="345"/>
        <end position="367"/>
    </location>
</feature>
<protein>
    <submittedName>
        <fullName evidence="11">ABC transporter ATP-binding protein</fullName>
    </submittedName>
</protein>